<name>A0A0Q0TKH2_CLOBU</name>
<dbReference type="Proteomes" id="UP000238081">
    <property type="component" value="Unassembled WGS sequence"/>
</dbReference>
<proteinExistence type="predicted"/>
<protein>
    <recommendedName>
        <fullName evidence="8">ATP synthase subunit I</fullName>
    </recommendedName>
</protein>
<keyword evidence="1" id="KW-0812">Transmembrane</keyword>
<dbReference type="RefSeq" id="WP_002582293.1">
    <property type="nucleotide sequence ID" value="NZ_AP019716.1"/>
</dbReference>
<dbReference type="Proteomes" id="UP000515243">
    <property type="component" value="Chromosome 1"/>
</dbReference>
<reference evidence="4 7" key="2">
    <citation type="submission" date="2019-05" db="EMBL/GenBank/DDBJ databases">
        <authorList>
            <person name="Schori C."/>
            <person name="Ahrens C."/>
        </authorList>
    </citation>
    <scope>NUCLEOTIDE SEQUENCE [LARGE SCALE GENOMIC DNA]</scope>
    <source>
        <strain evidence="4 7">DSM 10702</strain>
    </source>
</reference>
<dbReference type="GeneID" id="92945620"/>
<evidence type="ECO:0008006" key="8">
    <source>
        <dbReference type="Google" id="ProtNLM"/>
    </source>
</evidence>
<organism evidence="3 5">
    <name type="scientific">Clostridium butyricum</name>
    <dbReference type="NCBI Taxonomy" id="1492"/>
    <lineage>
        <taxon>Bacteria</taxon>
        <taxon>Bacillati</taxon>
        <taxon>Bacillota</taxon>
        <taxon>Clostridia</taxon>
        <taxon>Eubacteriales</taxon>
        <taxon>Clostridiaceae</taxon>
        <taxon>Clostridium</taxon>
    </lineage>
</organism>
<dbReference type="EMBL" id="LRDH01000126">
    <property type="protein sequence ID" value="PPV13164.1"/>
    <property type="molecule type" value="Genomic_DNA"/>
</dbReference>
<evidence type="ECO:0000313" key="2">
    <source>
        <dbReference type="EMBL" id="GEQ21459.1"/>
    </source>
</evidence>
<feature type="transmembrane region" description="Helical" evidence="1">
    <location>
        <begin position="12"/>
        <end position="30"/>
    </location>
</feature>
<evidence type="ECO:0000313" key="5">
    <source>
        <dbReference type="Proteomes" id="UP000238081"/>
    </source>
</evidence>
<feature type="transmembrane region" description="Helical" evidence="1">
    <location>
        <begin position="96"/>
        <end position="116"/>
    </location>
</feature>
<evidence type="ECO:0000313" key="6">
    <source>
        <dbReference type="Proteomes" id="UP000321089"/>
    </source>
</evidence>
<dbReference type="KEGG" id="cbut:ATN24_03785"/>
<dbReference type="OrthoDB" id="1913032at2"/>
<feature type="transmembrane region" description="Helical" evidence="1">
    <location>
        <begin position="36"/>
        <end position="57"/>
    </location>
</feature>
<evidence type="ECO:0000313" key="7">
    <source>
        <dbReference type="Proteomes" id="UP000515243"/>
    </source>
</evidence>
<feature type="transmembrane region" description="Helical" evidence="1">
    <location>
        <begin position="69"/>
        <end position="90"/>
    </location>
</feature>
<gene>
    <name evidence="3" type="ORF">AWN73_17080</name>
    <name evidence="2" type="ORF">CBU02nite_19650</name>
    <name evidence="4" type="ORF">FF104_15565</name>
</gene>
<sequence length="119" mass="13204">MSKDMNKLLQQTIKYDLGSGLLIALLIVLSSSFLNAMMYFLGIIVGMLNFVCSYYVTTKMLFEGGARSVLAVLITFFRILAVVIIAIPLMNNLRFVVLYVAGFISHLVVLGISCMLKNK</sequence>
<dbReference type="AlphaFoldDB" id="A0A0Q0TKH2"/>
<evidence type="ECO:0000313" key="4">
    <source>
        <dbReference type="EMBL" id="QMW92340.1"/>
    </source>
</evidence>
<keyword evidence="1" id="KW-1133">Transmembrane helix</keyword>
<evidence type="ECO:0000256" key="1">
    <source>
        <dbReference type="SAM" id="Phobius"/>
    </source>
</evidence>
<keyword evidence="1" id="KW-0472">Membrane</keyword>
<evidence type="ECO:0000313" key="3">
    <source>
        <dbReference type="EMBL" id="PPV13164.1"/>
    </source>
</evidence>
<dbReference type="EMBL" id="BKBC01000023">
    <property type="protein sequence ID" value="GEQ21459.1"/>
    <property type="molecule type" value="Genomic_DNA"/>
</dbReference>
<dbReference type="Proteomes" id="UP000321089">
    <property type="component" value="Unassembled WGS sequence"/>
</dbReference>
<reference evidence="2 6" key="3">
    <citation type="submission" date="2019-07" db="EMBL/GenBank/DDBJ databases">
        <title>Whole genome shotgun sequence of Clostridium butyricum NBRC 3858.</title>
        <authorList>
            <person name="Hosoyama A."/>
            <person name="Uohara A."/>
            <person name="Ohji S."/>
            <person name="Ichikawa N."/>
        </authorList>
    </citation>
    <scope>NUCLEOTIDE SEQUENCE [LARGE SCALE GENOMIC DNA]</scope>
    <source>
        <strain evidence="2 6">NBRC 3858</strain>
    </source>
</reference>
<accession>A0A0Q0TKH2</accession>
<reference evidence="3 5" key="1">
    <citation type="submission" date="2016-01" db="EMBL/GenBank/DDBJ databases">
        <title>Characterization of the Clostridium difficile lineages that are prevalent in Hong Kong and China.</title>
        <authorList>
            <person name="Kwok J.S.-L."/>
            <person name="Lam W.-Y."/>
            <person name="Ip M."/>
            <person name="Chan T.-F."/>
            <person name="Hawkey P.M."/>
            <person name="Tsui S.K.-W."/>
        </authorList>
    </citation>
    <scope>NUCLEOTIDE SEQUENCE [LARGE SCALE GENOMIC DNA]</scope>
    <source>
        <strain evidence="3 5">300064</strain>
    </source>
</reference>
<dbReference type="EMBL" id="CP040626">
    <property type="protein sequence ID" value="QMW92340.1"/>
    <property type="molecule type" value="Genomic_DNA"/>
</dbReference>